<sequence length="181" mass="18662">MKKITLTALISLLITSTSAMAMGVSMEQGKNFTNLNGEIGKDSGGIFLESNWLKNTQDGTQVGSVGTGYNLELGPVMLTAGVKAAYLGPKKGDNGVAFPVGGGVRIALPANFALYGEGYSAPRGLTNSVNNYVEANGGISWSPLGPLTVKAGYRHASVDGKSGHQNHTLIDGPFIGAGLTF</sequence>
<reference evidence="2 3" key="1">
    <citation type="submission" date="2014-02" db="EMBL/GenBank/DDBJ databases">
        <title>Draft genome of Erwinia mallotivora strain BT-MARDI, a papaya dieback pathogen.</title>
        <authorList>
            <person name="Redzuan R."/>
            <person name="Abu Bakar N."/>
            <person name="Badrun R."/>
            <person name="Mohd Raih M.F."/>
            <person name="Rozano L."/>
            <person name="Mat Amin N."/>
        </authorList>
    </citation>
    <scope>NUCLEOTIDE SEQUENCE [LARGE SCALE GENOMIC DNA]</scope>
    <source>
        <strain evidence="2 3">BT-MARDI</strain>
    </source>
</reference>
<dbReference type="Proteomes" id="UP000019918">
    <property type="component" value="Unassembled WGS sequence"/>
</dbReference>
<dbReference type="AlphaFoldDB" id="A0A014NM97"/>
<dbReference type="RefSeq" id="WP_034938451.1">
    <property type="nucleotide sequence ID" value="NZ_JFHN01000053.1"/>
</dbReference>
<comment type="caution">
    <text evidence="2">The sequence shown here is derived from an EMBL/GenBank/DDBJ whole genome shotgun (WGS) entry which is preliminary data.</text>
</comment>
<organism evidence="2 3">
    <name type="scientific">Erwinia mallotivora</name>
    <dbReference type="NCBI Taxonomy" id="69222"/>
    <lineage>
        <taxon>Bacteria</taxon>
        <taxon>Pseudomonadati</taxon>
        <taxon>Pseudomonadota</taxon>
        <taxon>Gammaproteobacteria</taxon>
        <taxon>Enterobacterales</taxon>
        <taxon>Erwiniaceae</taxon>
        <taxon>Erwinia</taxon>
    </lineage>
</organism>
<dbReference type="EMBL" id="JFHN01000053">
    <property type="protein sequence ID" value="EXU74925.1"/>
    <property type="molecule type" value="Genomic_DNA"/>
</dbReference>
<gene>
    <name evidence="2" type="ORF">BG55_14495</name>
</gene>
<accession>A0A014NM97</accession>
<dbReference type="Pfam" id="PF07437">
    <property type="entry name" value="YfaZ"/>
    <property type="match status" value="1"/>
</dbReference>
<keyword evidence="1" id="KW-0732">Signal</keyword>
<protein>
    <submittedName>
        <fullName evidence="2">Porin</fullName>
    </submittedName>
</protein>
<dbReference type="OrthoDB" id="6506259at2"/>
<dbReference type="PATRIC" id="fig|69222.5.peg.2977"/>
<evidence type="ECO:0000313" key="3">
    <source>
        <dbReference type="Proteomes" id="UP000019918"/>
    </source>
</evidence>
<dbReference type="InterPro" id="IPR009998">
    <property type="entry name" value="YfaZ"/>
</dbReference>
<evidence type="ECO:0000313" key="2">
    <source>
        <dbReference type="EMBL" id="EXU74925.1"/>
    </source>
</evidence>
<feature type="signal peptide" evidence="1">
    <location>
        <begin position="1"/>
        <end position="21"/>
    </location>
</feature>
<feature type="chain" id="PRO_5001474135" evidence="1">
    <location>
        <begin position="22"/>
        <end position="181"/>
    </location>
</feature>
<dbReference type="STRING" id="69222.BG55_14495"/>
<proteinExistence type="predicted"/>
<name>A0A014NM97_9GAMM</name>
<evidence type="ECO:0000256" key="1">
    <source>
        <dbReference type="SAM" id="SignalP"/>
    </source>
</evidence>
<keyword evidence="3" id="KW-1185">Reference proteome</keyword>